<reference evidence="3 4" key="1">
    <citation type="submission" date="2021-03" db="EMBL/GenBank/DDBJ databases">
        <authorList>
            <person name="Kanchanasin P."/>
            <person name="Saeng-In P."/>
            <person name="Phongsopitanun W."/>
            <person name="Yuki M."/>
            <person name="Kudo T."/>
            <person name="Ohkuma M."/>
            <person name="Tanasupawat S."/>
        </authorList>
    </citation>
    <scope>NUCLEOTIDE SEQUENCE [LARGE SCALE GENOMIC DNA]</scope>
    <source>
        <strain evidence="3 4">L46</strain>
    </source>
</reference>
<feature type="compositionally biased region" description="Gly residues" evidence="1">
    <location>
        <begin position="97"/>
        <end position="108"/>
    </location>
</feature>
<dbReference type="Gene3D" id="3.20.20.100">
    <property type="entry name" value="NADP-dependent oxidoreductase domain"/>
    <property type="match status" value="1"/>
</dbReference>
<dbReference type="InterPro" id="IPR036812">
    <property type="entry name" value="NAD(P)_OxRdtase_dom_sf"/>
</dbReference>
<evidence type="ECO:0000256" key="1">
    <source>
        <dbReference type="SAM" id="MobiDB-lite"/>
    </source>
</evidence>
<accession>A0ABS3REK0</accession>
<evidence type="ECO:0000313" key="4">
    <source>
        <dbReference type="Proteomes" id="UP000666915"/>
    </source>
</evidence>
<feature type="region of interest" description="Disordered" evidence="1">
    <location>
        <begin position="63"/>
        <end position="127"/>
    </location>
</feature>
<dbReference type="Pfam" id="PF00248">
    <property type="entry name" value="Aldo_ket_red"/>
    <property type="match status" value="1"/>
</dbReference>
<evidence type="ECO:0000313" key="3">
    <source>
        <dbReference type="EMBL" id="MBO2444530.1"/>
    </source>
</evidence>
<protein>
    <submittedName>
        <fullName evidence="3">Aldo/keto reductase</fullName>
    </submittedName>
</protein>
<dbReference type="Proteomes" id="UP000666915">
    <property type="component" value="Unassembled WGS sequence"/>
</dbReference>
<evidence type="ECO:0000259" key="2">
    <source>
        <dbReference type="Pfam" id="PF00248"/>
    </source>
</evidence>
<comment type="caution">
    <text evidence="3">The sequence shown here is derived from an EMBL/GenBank/DDBJ whole genome shotgun (WGS) entry which is preliminary data.</text>
</comment>
<sequence>MDERTALEPLDRCADAGGTLIDTANCYAFWSDPDGAGGHSEGEIGQWPAGRPGIRDRMRLSTRAGARPVGDGECGGRGQPPPSALRPCRPVLDPRGGPVGAVGGGGAGACAARGVRDRGPPRRLLGG</sequence>
<dbReference type="InterPro" id="IPR023210">
    <property type="entry name" value="NADP_OxRdtase_dom"/>
</dbReference>
<proteinExistence type="predicted"/>
<keyword evidence="4" id="KW-1185">Reference proteome</keyword>
<name>A0ABS3REK0_9ACTN</name>
<organism evidence="3 4">
    <name type="scientific">Actinomadura nitritigenes</name>
    <dbReference type="NCBI Taxonomy" id="134602"/>
    <lineage>
        <taxon>Bacteria</taxon>
        <taxon>Bacillati</taxon>
        <taxon>Actinomycetota</taxon>
        <taxon>Actinomycetes</taxon>
        <taxon>Streptosporangiales</taxon>
        <taxon>Thermomonosporaceae</taxon>
        <taxon>Actinomadura</taxon>
    </lineage>
</organism>
<gene>
    <name evidence="3" type="ORF">J4557_44145</name>
</gene>
<dbReference type="EMBL" id="JAGEOK010000047">
    <property type="protein sequence ID" value="MBO2444530.1"/>
    <property type="molecule type" value="Genomic_DNA"/>
</dbReference>
<dbReference type="SUPFAM" id="SSF51430">
    <property type="entry name" value="NAD(P)-linked oxidoreductase"/>
    <property type="match status" value="1"/>
</dbReference>
<feature type="domain" description="NADP-dependent oxidoreductase" evidence="2">
    <location>
        <begin position="1"/>
        <end position="64"/>
    </location>
</feature>